<evidence type="ECO:0000313" key="2">
    <source>
        <dbReference type="EMBL" id="CUS14800.1"/>
    </source>
</evidence>
<reference evidence="2" key="1">
    <citation type="submission" date="2015-10" db="EMBL/GenBank/DDBJ databases">
        <authorList>
            <person name="Regsiter A."/>
            <person name="william w."/>
        </authorList>
    </citation>
    <scope>NUCLEOTIDE SEQUENCE</scope>
    <source>
        <strain evidence="2">Montdore</strain>
    </source>
</reference>
<dbReference type="AlphaFoldDB" id="A0A292Q7W8"/>
<dbReference type="Proteomes" id="UP001412239">
    <property type="component" value="Unassembled WGS sequence"/>
</dbReference>
<keyword evidence="3" id="KW-1185">Reference proteome</keyword>
<evidence type="ECO:0000313" key="3">
    <source>
        <dbReference type="Proteomes" id="UP001412239"/>
    </source>
</evidence>
<protein>
    <submittedName>
        <fullName evidence="2">Uncharacterized protein</fullName>
    </submittedName>
</protein>
<dbReference type="EMBL" id="LN890955">
    <property type="protein sequence ID" value="CUS14800.1"/>
    <property type="molecule type" value="Genomic_DNA"/>
</dbReference>
<feature type="region of interest" description="Disordered" evidence="1">
    <location>
        <begin position="1"/>
        <end position="24"/>
    </location>
</feature>
<evidence type="ECO:0000256" key="1">
    <source>
        <dbReference type="SAM" id="MobiDB-lite"/>
    </source>
</evidence>
<proteinExistence type="predicted"/>
<sequence length="115" mass="12833">MYEYTSHPAGEGETRTNPPPPHRTFLQAPVKLADNPRTPVARQNKDKLTKRIRAATVLQAVFFVLRLRAGFTGFRHGAGEQRGLEIWTRLIQVPVLEYGSSTCTRTGTGKSSVRI</sequence>
<organism evidence="2 3">
    <name type="scientific">Tuber aestivum</name>
    <name type="common">summer truffle</name>
    <dbReference type="NCBI Taxonomy" id="59557"/>
    <lineage>
        <taxon>Eukaryota</taxon>
        <taxon>Fungi</taxon>
        <taxon>Dikarya</taxon>
        <taxon>Ascomycota</taxon>
        <taxon>Pezizomycotina</taxon>
        <taxon>Pezizomycetes</taxon>
        <taxon>Pezizales</taxon>
        <taxon>Tuberaceae</taxon>
        <taxon>Tuber</taxon>
    </lineage>
</organism>
<accession>A0A292Q7W8</accession>
<gene>
    <name evidence="2" type="ORF">GSTUAT00001085001</name>
</gene>
<name>A0A292Q7W8_9PEZI</name>